<sequence>MSETAGTIIKLLAALTSPKACVKYITVAVTLLISWKYLEPVISETQISKEQLSIVLLLLGVGCGSLVGQAISWAAELLWKQHKSKKEAALKQEMELEEAKREGIEKEQKEKLLLTKIQSSFEHLHFEQKSTLRKLTLKNETLDLSESNNSALEKNGYIQRLVHVRVTDYLTQINPLISHFIKEQWSAEKESKVKSFLEYNYHAEKLLELLEEDNQDKDFPVDKEVLKSTSRYSEGVRGQDDDRENSTGYWLWFEDYLLEEFEKKTGKSYVDEAFISLQRITGDEVTA</sequence>
<protein>
    <submittedName>
        <fullName evidence="3">Uncharacterized protein</fullName>
    </submittedName>
</protein>
<dbReference type="AlphaFoldDB" id="A0A1H6B6Z2"/>
<organism evidence="3 4">
    <name type="scientific">Marinobacterium lutimaris</name>
    <dbReference type="NCBI Taxonomy" id="568106"/>
    <lineage>
        <taxon>Bacteria</taxon>
        <taxon>Pseudomonadati</taxon>
        <taxon>Pseudomonadota</taxon>
        <taxon>Gammaproteobacteria</taxon>
        <taxon>Oceanospirillales</taxon>
        <taxon>Oceanospirillaceae</taxon>
        <taxon>Marinobacterium</taxon>
    </lineage>
</organism>
<reference evidence="3 4" key="1">
    <citation type="submission" date="2016-10" db="EMBL/GenBank/DDBJ databases">
        <authorList>
            <person name="de Groot N.N."/>
        </authorList>
    </citation>
    <scope>NUCLEOTIDE SEQUENCE [LARGE SCALE GENOMIC DNA]</scope>
    <source>
        <strain evidence="3 4">DSM 22012</strain>
    </source>
</reference>
<keyword evidence="4" id="KW-1185">Reference proteome</keyword>
<dbReference type="OrthoDB" id="7066382at2"/>
<evidence type="ECO:0000313" key="3">
    <source>
        <dbReference type="EMBL" id="SEG56294.1"/>
    </source>
</evidence>
<name>A0A1H6B6Z2_9GAMM</name>
<keyword evidence="2" id="KW-0812">Transmembrane</keyword>
<feature type="coiled-coil region" evidence="1">
    <location>
        <begin position="82"/>
        <end position="109"/>
    </location>
</feature>
<evidence type="ECO:0000256" key="1">
    <source>
        <dbReference type="SAM" id="Coils"/>
    </source>
</evidence>
<evidence type="ECO:0000313" key="4">
    <source>
        <dbReference type="Proteomes" id="UP000236745"/>
    </source>
</evidence>
<dbReference type="Proteomes" id="UP000236745">
    <property type="component" value="Unassembled WGS sequence"/>
</dbReference>
<evidence type="ECO:0000256" key="2">
    <source>
        <dbReference type="SAM" id="Phobius"/>
    </source>
</evidence>
<keyword evidence="1" id="KW-0175">Coiled coil</keyword>
<gene>
    <name evidence="3" type="ORF">SAMN05444390_102432</name>
</gene>
<accession>A0A1H6B6Z2</accession>
<proteinExistence type="predicted"/>
<keyword evidence="2" id="KW-1133">Transmembrane helix</keyword>
<dbReference type="EMBL" id="FNVQ01000002">
    <property type="protein sequence ID" value="SEG56294.1"/>
    <property type="molecule type" value="Genomic_DNA"/>
</dbReference>
<feature type="transmembrane region" description="Helical" evidence="2">
    <location>
        <begin position="54"/>
        <end position="79"/>
    </location>
</feature>
<dbReference type="RefSeq" id="WP_104003522.1">
    <property type="nucleotide sequence ID" value="NZ_FNVQ01000002.1"/>
</dbReference>
<keyword evidence="2" id="KW-0472">Membrane</keyword>